<comment type="similarity">
    <text evidence="1">Belongs to the aldolase class II family.</text>
</comment>
<protein>
    <submittedName>
        <fullName evidence="3">Class II aldolase/adducin family protein</fullName>
    </submittedName>
</protein>
<feature type="domain" description="Class II aldolase/adducin N-terminal" evidence="2">
    <location>
        <begin position="51"/>
        <end position="231"/>
    </location>
</feature>
<gene>
    <name evidence="3" type="ORF">GCM10009838_67010</name>
</gene>
<proteinExistence type="inferred from homology"/>
<comment type="caution">
    <text evidence="3">The sequence shown here is derived from an EMBL/GenBank/DDBJ whole genome shotgun (WGS) entry which is preliminary data.</text>
</comment>
<evidence type="ECO:0000256" key="1">
    <source>
        <dbReference type="ARBA" id="ARBA00037961"/>
    </source>
</evidence>
<dbReference type="PANTHER" id="PTHR10672:SF3">
    <property type="entry name" value="PROTEIN HU-LI TAI SHAO"/>
    <property type="match status" value="1"/>
</dbReference>
<dbReference type="InterPro" id="IPR036409">
    <property type="entry name" value="Aldolase_II/adducin_N_sf"/>
</dbReference>
<sequence>MYPITGGAAMTTTEPGVEQVEQAVGNAAQDLYFPLPPTFDTVEAERRYRKEQLAAGFRIFGRFGFSEGVAGHITVRDPEFPDTFWVNGFGQSFNQIKASDLIRCDHDGNVLEGRFHVNRAAFVIHAEVHRARPDVIAAAHSHSLYGKAFAALGIPLDPITQDACAFFEDHGLYDGYGGVAGDVEEGKRIAAALAGHKAAILQNHGLITTGESVAEAVWWFVTMERSCQAQLLAMAAGTPKLIDRETALMVREQIGGHFAGWFQARPLWDQIVVSDPDLFD</sequence>
<accession>A0ABN2SXY0</accession>
<name>A0ABN2SXY0_9ACTN</name>
<dbReference type="EMBL" id="BAAAQM010000050">
    <property type="protein sequence ID" value="GAA1993530.1"/>
    <property type="molecule type" value="Genomic_DNA"/>
</dbReference>
<dbReference type="Gene3D" id="3.40.225.10">
    <property type="entry name" value="Class II aldolase/adducin N-terminal domain"/>
    <property type="match status" value="1"/>
</dbReference>
<dbReference type="SUPFAM" id="SSF53639">
    <property type="entry name" value="AraD/HMP-PK domain-like"/>
    <property type="match status" value="1"/>
</dbReference>
<evidence type="ECO:0000313" key="3">
    <source>
        <dbReference type="EMBL" id="GAA1993530.1"/>
    </source>
</evidence>
<evidence type="ECO:0000313" key="4">
    <source>
        <dbReference type="Proteomes" id="UP001499854"/>
    </source>
</evidence>
<dbReference type="NCBIfam" id="NF004855">
    <property type="entry name" value="PRK06208.1"/>
    <property type="match status" value="1"/>
</dbReference>
<dbReference type="PANTHER" id="PTHR10672">
    <property type="entry name" value="ADDUCIN"/>
    <property type="match status" value="1"/>
</dbReference>
<dbReference type="Proteomes" id="UP001499854">
    <property type="component" value="Unassembled WGS sequence"/>
</dbReference>
<reference evidence="3 4" key="1">
    <citation type="journal article" date="2019" name="Int. J. Syst. Evol. Microbiol.">
        <title>The Global Catalogue of Microorganisms (GCM) 10K type strain sequencing project: providing services to taxonomists for standard genome sequencing and annotation.</title>
        <authorList>
            <consortium name="The Broad Institute Genomics Platform"/>
            <consortium name="The Broad Institute Genome Sequencing Center for Infectious Disease"/>
            <person name="Wu L."/>
            <person name="Ma J."/>
        </authorList>
    </citation>
    <scope>NUCLEOTIDE SEQUENCE [LARGE SCALE GENOMIC DNA]</scope>
    <source>
        <strain evidence="3 4">JCM 16013</strain>
    </source>
</reference>
<keyword evidence="4" id="KW-1185">Reference proteome</keyword>
<dbReference type="SMART" id="SM01007">
    <property type="entry name" value="Aldolase_II"/>
    <property type="match status" value="1"/>
</dbReference>
<dbReference type="InterPro" id="IPR051017">
    <property type="entry name" value="Aldolase-II_Adducin_sf"/>
</dbReference>
<evidence type="ECO:0000259" key="2">
    <source>
        <dbReference type="SMART" id="SM01007"/>
    </source>
</evidence>
<dbReference type="InterPro" id="IPR001303">
    <property type="entry name" value="Aldolase_II/adducin_N"/>
</dbReference>
<dbReference type="Pfam" id="PF00596">
    <property type="entry name" value="Aldolase_II"/>
    <property type="match status" value="1"/>
</dbReference>
<organism evidence="3 4">
    <name type="scientific">Catenulispora subtropica</name>
    <dbReference type="NCBI Taxonomy" id="450798"/>
    <lineage>
        <taxon>Bacteria</taxon>
        <taxon>Bacillati</taxon>
        <taxon>Actinomycetota</taxon>
        <taxon>Actinomycetes</taxon>
        <taxon>Catenulisporales</taxon>
        <taxon>Catenulisporaceae</taxon>
        <taxon>Catenulispora</taxon>
    </lineage>
</organism>